<feature type="region of interest" description="Disordered" evidence="7">
    <location>
        <begin position="287"/>
        <end position="323"/>
    </location>
</feature>
<evidence type="ECO:0000256" key="5">
    <source>
        <dbReference type="ARBA" id="ARBA00023136"/>
    </source>
</evidence>
<keyword evidence="3" id="KW-0732">Signal</keyword>
<dbReference type="InterPro" id="IPR036249">
    <property type="entry name" value="Thioredoxin-like_sf"/>
</dbReference>
<dbReference type="InterPro" id="IPR044606">
    <property type="entry name" value="APRL4/6"/>
</dbReference>
<evidence type="ECO:0000256" key="8">
    <source>
        <dbReference type="SAM" id="Phobius"/>
    </source>
</evidence>
<evidence type="ECO:0000313" key="9">
    <source>
        <dbReference type="EMBL" id="KAI5081780.1"/>
    </source>
</evidence>
<dbReference type="AlphaFoldDB" id="A0A9D4V8F0"/>
<dbReference type="OrthoDB" id="19690at2759"/>
<keyword evidence="6" id="KW-0325">Glycoprotein</keyword>
<dbReference type="GO" id="GO:0016020">
    <property type="term" value="C:membrane"/>
    <property type="evidence" value="ECO:0007669"/>
    <property type="project" value="UniProtKB-SubCell"/>
</dbReference>
<comment type="caution">
    <text evidence="9">The sequence shown here is derived from an EMBL/GenBank/DDBJ whole genome shotgun (WGS) entry which is preliminary data.</text>
</comment>
<comment type="subcellular location">
    <subcellularLocation>
        <location evidence="1">Membrane</location>
        <topology evidence="1">Single-pass membrane protein</topology>
    </subcellularLocation>
</comment>
<sequence length="355" mass="39867">MNSLQRSSSCPDLVLLPTMVCSLPHVLRLGCSCAHSPRSAGLGREIIFTWLKFDGASKLAGRSRIAIATRFNGRRKRSAITAALQGDLCYPHLHEDDCRPRVLQVDGRDINRAFSLYRKRNYEYTALLFYVERCPFSRSTRQMFDLLSILFPAIHHIAVESSGLWPSELSEHGVRSLPALFVHNRTSRFQFHGLRSLQSVSQFYEEKTGFTHVPLSYSLKQVSTSPRKQASRERSWGNRFAKWLWDDLYLAFAVLFVVLRSFLYVQPKIAASLRRYWNLKGMSSKAQRRSPSRVTAEQRKKVARVAGKSKGKENGKGVLSVPSWPSSSLAAVALAECSARGVAAEDPTKKGSSVG</sequence>
<dbReference type="PANTHER" id="PTHR46854:SF1">
    <property type="entry name" value="5'-ADENYLYLSULFATE REDUCTASE-LIKE 4-RELATED"/>
    <property type="match status" value="1"/>
</dbReference>
<dbReference type="Proteomes" id="UP000886520">
    <property type="component" value="Chromosome 2"/>
</dbReference>
<accession>A0A9D4V8F0</accession>
<keyword evidence="4 8" id="KW-1133">Transmembrane helix</keyword>
<dbReference type="PANTHER" id="PTHR46854">
    <property type="entry name" value="5'-ADENYLYLSULFATE REDUCTASE-LIKE 4-RELATED"/>
    <property type="match status" value="1"/>
</dbReference>
<dbReference type="SUPFAM" id="SSF52833">
    <property type="entry name" value="Thioredoxin-like"/>
    <property type="match status" value="1"/>
</dbReference>
<proteinExistence type="predicted"/>
<evidence type="ECO:0000256" key="7">
    <source>
        <dbReference type="SAM" id="MobiDB-lite"/>
    </source>
</evidence>
<evidence type="ECO:0008006" key="11">
    <source>
        <dbReference type="Google" id="ProtNLM"/>
    </source>
</evidence>
<evidence type="ECO:0000313" key="10">
    <source>
        <dbReference type="Proteomes" id="UP000886520"/>
    </source>
</evidence>
<protein>
    <recommendedName>
        <fullName evidence="11">Thioredoxin domain-containing protein</fullName>
    </recommendedName>
</protein>
<gene>
    <name evidence="9" type="ORF">GOP47_0001523</name>
</gene>
<keyword evidence="5 8" id="KW-0472">Membrane</keyword>
<evidence type="ECO:0000256" key="4">
    <source>
        <dbReference type="ARBA" id="ARBA00022989"/>
    </source>
</evidence>
<evidence type="ECO:0000256" key="6">
    <source>
        <dbReference type="ARBA" id="ARBA00023180"/>
    </source>
</evidence>
<organism evidence="9 10">
    <name type="scientific">Adiantum capillus-veneris</name>
    <name type="common">Maidenhair fern</name>
    <dbReference type="NCBI Taxonomy" id="13818"/>
    <lineage>
        <taxon>Eukaryota</taxon>
        <taxon>Viridiplantae</taxon>
        <taxon>Streptophyta</taxon>
        <taxon>Embryophyta</taxon>
        <taxon>Tracheophyta</taxon>
        <taxon>Polypodiopsida</taxon>
        <taxon>Polypodiidae</taxon>
        <taxon>Polypodiales</taxon>
        <taxon>Pteridineae</taxon>
        <taxon>Pteridaceae</taxon>
        <taxon>Vittarioideae</taxon>
        <taxon>Adiantum</taxon>
    </lineage>
</organism>
<evidence type="ECO:0000256" key="2">
    <source>
        <dbReference type="ARBA" id="ARBA00022692"/>
    </source>
</evidence>
<keyword evidence="2 8" id="KW-0812">Transmembrane</keyword>
<keyword evidence="10" id="KW-1185">Reference proteome</keyword>
<evidence type="ECO:0000256" key="3">
    <source>
        <dbReference type="ARBA" id="ARBA00022729"/>
    </source>
</evidence>
<evidence type="ECO:0000256" key="1">
    <source>
        <dbReference type="ARBA" id="ARBA00004167"/>
    </source>
</evidence>
<feature type="transmembrane region" description="Helical" evidence="8">
    <location>
        <begin position="248"/>
        <end position="265"/>
    </location>
</feature>
<reference evidence="9" key="1">
    <citation type="submission" date="2021-01" db="EMBL/GenBank/DDBJ databases">
        <title>Adiantum capillus-veneris genome.</title>
        <authorList>
            <person name="Fang Y."/>
            <person name="Liao Q."/>
        </authorList>
    </citation>
    <scope>NUCLEOTIDE SEQUENCE</scope>
    <source>
        <strain evidence="9">H3</strain>
        <tissue evidence="9">Leaf</tissue>
    </source>
</reference>
<dbReference type="EMBL" id="JABFUD020000003">
    <property type="protein sequence ID" value="KAI5081780.1"/>
    <property type="molecule type" value="Genomic_DNA"/>
</dbReference>
<name>A0A9D4V8F0_ADICA</name>